<feature type="region of interest" description="Disordered" evidence="8">
    <location>
        <begin position="689"/>
        <end position="739"/>
    </location>
</feature>
<sequence length="753" mass="84735">MDDSFVMLAAWRRTRVQDDVRIRMAETFSGAAVSITITSVTDVLSFWVGAFTNFKSVQIFSIYTGTAVVMLYIYHITFFGACMAISGFREAQNRHALLGIRVKPKSEAHNHSLLYRVLCAGGISTTKPYEVEDNKDHAVMLFCRNVIAKNLNKVFFKVLVLLVFALYISVALWGLITHSKEGLERSRLSREDSYSVAYYNVEEKYFRRYPYRVQVVISGDYNYSDPKIRDEVESVISQMENTTYVAESLFTDSWLREFMPLVESNKLWYDINIDTEEDFIYNLEDLFLNSPSNPFYQDVVFNENRTRIIATRYVLQITNLGFIHEDTWMMQELRDICDRSFLNVTVFQPFFIFFDQFLVVADTTINAVVVAGVIMILVSLVFIPNPCCAIWVGFSIISIEVGVMGYMSLWGVSFDAISMINLIMCIGFSVDFSAHISYAYLSAKVNTPAERVEAALHDLGMPILQGSVSTVLGIIALSFAPSYIFVTFFKTIFLVMFFGACHGLFLLPVLLSLFGPASCSSKHHHEKDDDKERADPDPQLGASNYGFDYGIDLVAMPVEGGTSNGRISVVGTPAFDLTTPRTESGADSGERHTIQRQISPESDKDEGIVTSGDSSQQSSIGKTQGERFSQEAAVQRCRQLETPLKRRHPKRRHSVATETQRSPLPLFPFSPHRPAYRAQLSEFFPRESLSALPPLQTNIHNGGAEQSKREKRSSSSNRSSKHKPPATGGKRKSALPVAAFANPIFRKDEISRL</sequence>
<evidence type="ECO:0000256" key="4">
    <source>
        <dbReference type="ARBA" id="ARBA00022692"/>
    </source>
</evidence>
<feature type="transmembrane region" description="Helical" evidence="9">
    <location>
        <begin position="154"/>
        <end position="176"/>
    </location>
</feature>
<dbReference type="PROSITE" id="PS50156">
    <property type="entry name" value="SSD"/>
    <property type="match status" value="1"/>
</dbReference>
<feature type="transmembrane region" description="Helical" evidence="9">
    <location>
        <begin position="462"/>
        <end position="486"/>
    </location>
</feature>
<reference evidence="10" key="1">
    <citation type="submission" date="2020-11" db="EMBL/GenBank/DDBJ databases">
        <authorList>
            <person name="Tran Van P."/>
        </authorList>
    </citation>
    <scope>NUCLEOTIDE SEQUENCE</scope>
</reference>
<proteinExistence type="inferred from homology"/>
<feature type="transmembrane region" description="Helical" evidence="9">
    <location>
        <begin position="365"/>
        <end position="383"/>
    </location>
</feature>
<keyword evidence="6 9" id="KW-0472">Membrane</keyword>
<keyword evidence="4 9" id="KW-0812">Transmembrane</keyword>
<evidence type="ECO:0000256" key="8">
    <source>
        <dbReference type="SAM" id="MobiDB-lite"/>
    </source>
</evidence>
<evidence type="ECO:0000256" key="3">
    <source>
        <dbReference type="ARBA" id="ARBA00022475"/>
    </source>
</evidence>
<organism evidence="10">
    <name type="scientific">Cyprideis torosa</name>
    <dbReference type="NCBI Taxonomy" id="163714"/>
    <lineage>
        <taxon>Eukaryota</taxon>
        <taxon>Metazoa</taxon>
        <taxon>Ecdysozoa</taxon>
        <taxon>Arthropoda</taxon>
        <taxon>Crustacea</taxon>
        <taxon>Oligostraca</taxon>
        <taxon>Ostracoda</taxon>
        <taxon>Podocopa</taxon>
        <taxon>Podocopida</taxon>
        <taxon>Cytherocopina</taxon>
        <taxon>Cytheroidea</taxon>
        <taxon>Cytherideidae</taxon>
        <taxon>Cyprideis</taxon>
    </lineage>
</organism>
<dbReference type="Gene3D" id="1.20.1640.10">
    <property type="entry name" value="Multidrug efflux transporter AcrB transmembrane domain"/>
    <property type="match status" value="1"/>
</dbReference>
<dbReference type="FunFam" id="1.20.1640.10:FF:000013">
    <property type="entry name" value="PaTched Related family"/>
    <property type="match status" value="1"/>
</dbReference>
<dbReference type="SUPFAM" id="SSF82866">
    <property type="entry name" value="Multidrug efflux transporter AcrB transmembrane domain"/>
    <property type="match status" value="2"/>
</dbReference>
<keyword evidence="7" id="KW-0325">Glycoprotein</keyword>
<dbReference type="GO" id="GO:0030659">
    <property type="term" value="C:cytoplasmic vesicle membrane"/>
    <property type="evidence" value="ECO:0007669"/>
    <property type="project" value="TreeGrafter"/>
</dbReference>
<dbReference type="InterPro" id="IPR000731">
    <property type="entry name" value="SSD"/>
</dbReference>
<feature type="transmembrane region" description="Helical" evidence="9">
    <location>
        <begin position="62"/>
        <end position="88"/>
    </location>
</feature>
<evidence type="ECO:0000256" key="1">
    <source>
        <dbReference type="ARBA" id="ARBA00004651"/>
    </source>
</evidence>
<keyword evidence="5 9" id="KW-1133">Transmembrane helix</keyword>
<dbReference type="Pfam" id="PF02460">
    <property type="entry name" value="Patched"/>
    <property type="match status" value="1"/>
</dbReference>
<evidence type="ECO:0000256" key="6">
    <source>
        <dbReference type="ARBA" id="ARBA00023136"/>
    </source>
</evidence>
<feature type="compositionally biased region" description="Basic residues" evidence="8">
    <location>
        <begin position="645"/>
        <end position="654"/>
    </location>
</feature>
<comment type="similarity">
    <text evidence="2">Belongs to the patched family.</text>
</comment>
<evidence type="ECO:0000256" key="9">
    <source>
        <dbReference type="SAM" id="Phobius"/>
    </source>
</evidence>
<protein>
    <submittedName>
        <fullName evidence="10">Uncharacterized protein</fullName>
    </submittedName>
</protein>
<evidence type="ECO:0000256" key="2">
    <source>
        <dbReference type="ARBA" id="ARBA00005585"/>
    </source>
</evidence>
<evidence type="ECO:0000256" key="5">
    <source>
        <dbReference type="ARBA" id="ARBA00022989"/>
    </source>
</evidence>
<name>A0A7R8ZN68_9CRUS</name>
<feature type="transmembrane region" description="Helical" evidence="9">
    <location>
        <begin position="28"/>
        <end position="50"/>
    </location>
</feature>
<feature type="transmembrane region" description="Helical" evidence="9">
    <location>
        <begin position="390"/>
        <end position="410"/>
    </location>
</feature>
<dbReference type="AlphaFoldDB" id="A0A7R8ZN68"/>
<evidence type="ECO:0000313" key="10">
    <source>
        <dbReference type="EMBL" id="CAD7226182.1"/>
    </source>
</evidence>
<keyword evidence="3" id="KW-1003">Cell membrane</keyword>
<comment type="subcellular location">
    <subcellularLocation>
        <location evidence="1">Cell membrane</location>
        <topology evidence="1">Multi-pass membrane protein</topology>
    </subcellularLocation>
</comment>
<dbReference type="PANTHER" id="PTHR10796">
    <property type="entry name" value="PATCHED-RELATED"/>
    <property type="match status" value="1"/>
</dbReference>
<dbReference type="PANTHER" id="PTHR10796:SF92">
    <property type="entry name" value="PATCHED-RELATED, ISOFORM A"/>
    <property type="match status" value="1"/>
</dbReference>
<evidence type="ECO:0000256" key="7">
    <source>
        <dbReference type="ARBA" id="ARBA00023180"/>
    </source>
</evidence>
<feature type="transmembrane region" description="Helical" evidence="9">
    <location>
        <begin position="492"/>
        <end position="514"/>
    </location>
</feature>
<gene>
    <name evidence="10" type="ORF">CTOB1V02_LOCUS4106</name>
</gene>
<dbReference type="InterPro" id="IPR003392">
    <property type="entry name" value="PTHD_SSD"/>
</dbReference>
<dbReference type="InterPro" id="IPR051697">
    <property type="entry name" value="Patched_domain-protein"/>
</dbReference>
<feature type="compositionally biased region" description="Polar residues" evidence="8">
    <location>
        <begin position="611"/>
        <end position="622"/>
    </location>
</feature>
<feature type="compositionally biased region" description="Basic residues" evidence="8">
    <location>
        <begin position="719"/>
        <end position="733"/>
    </location>
</feature>
<dbReference type="OrthoDB" id="6505774at2759"/>
<feature type="region of interest" description="Disordered" evidence="8">
    <location>
        <begin position="574"/>
        <end position="670"/>
    </location>
</feature>
<accession>A0A7R8ZN68</accession>
<dbReference type="EMBL" id="OB660768">
    <property type="protein sequence ID" value="CAD7226182.1"/>
    <property type="molecule type" value="Genomic_DNA"/>
</dbReference>
<dbReference type="GO" id="GO:0005886">
    <property type="term" value="C:plasma membrane"/>
    <property type="evidence" value="ECO:0007669"/>
    <property type="project" value="UniProtKB-SubCell"/>
</dbReference>